<feature type="region of interest" description="Disordered" evidence="1">
    <location>
        <begin position="402"/>
        <end position="430"/>
    </location>
</feature>
<organism evidence="3 4">
    <name type="scientific">Neodothiora populina</name>
    <dbReference type="NCBI Taxonomy" id="2781224"/>
    <lineage>
        <taxon>Eukaryota</taxon>
        <taxon>Fungi</taxon>
        <taxon>Dikarya</taxon>
        <taxon>Ascomycota</taxon>
        <taxon>Pezizomycotina</taxon>
        <taxon>Dothideomycetes</taxon>
        <taxon>Dothideomycetidae</taxon>
        <taxon>Dothideales</taxon>
        <taxon>Dothioraceae</taxon>
        <taxon>Neodothiora</taxon>
    </lineage>
</organism>
<feature type="compositionally biased region" description="Basic and acidic residues" evidence="1">
    <location>
        <begin position="303"/>
        <end position="312"/>
    </location>
</feature>
<dbReference type="RefSeq" id="XP_069198624.1">
    <property type="nucleotide sequence ID" value="XM_069342117.1"/>
</dbReference>
<accession>A0ABR3P8V0</accession>
<dbReference type="PANTHER" id="PTHR11188">
    <property type="entry name" value="ARRESTIN DOMAIN CONTAINING PROTEIN"/>
    <property type="match status" value="1"/>
</dbReference>
<protein>
    <recommendedName>
        <fullName evidence="2">LDB19 N-terminal domain-containing protein</fullName>
    </recommendedName>
</protein>
<dbReference type="SUPFAM" id="SSF81296">
    <property type="entry name" value="E set domains"/>
    <property type="match status" value="1"/>
</dbReference>
<reference evidence="3 4" key="1">
    <citation type="submission" date="2024-07" db="EMBL/GenBank/DDBJ databases">
        <title>Draft sequence of the Neodothiora populina.</title>
        <authorList>
            <person name="Drown D.D."/>
            <person name="Schuette U.S."/>
            <person name="Buechlein A.B."/>
            <person name="Rusch D.R."/>
            <person name="Winton L.W."/>
            <person name="Adams G.A."/>
        </authorList>
    </citation>
    <scope>NUCLEOTIDE SEQUENCE [LARGE SCALE GENOMIC DNA]</scope>
    <source>
        <strain evidence="3 4">CPC 39397</strain>
    </source>
</reference>
<dbReference type="Proteomes" id="UP001562354">
    <property type="component" value="Unassembled WGS sequence"/>
</dbReference>
<dbReference type="GeneID" id="95976457"/>
<feature type="domain" description="LDB19 N-terminal" evidence="2">
    <location>
        <begin position="126"/>
        <end position="297"/>
    </location>
</feature>
<evidence type="ECO:0000259" key="2">
    <source>
        <dbReference type="Pfam" id="PF13002"/>
    </source>
</evidence>
<comment type="caution">
    <text evidence="3">The sequence shown here is derived from an EMBL/GenBank/DDBJ whole genome shotgun (WGS) entry which is preliminary data.</text>
</comment>
<gene>
    <name evidence="3" type="ORF">AAFC00_002755</name>
</gene>
<evidence type="ECO:0000256" key="1">
    <source>
        <dbReference type="SAM" id="MobiDB-lite"/>
    </source>
</evidence>
<dbReference type="InterPro" id="IPR050357">
    <property type="entry name" value="Arrestin_domain-protein"/>
</dbReference>
<feature type="compositionally biased region" description="Basic and acidic residues" evidence="1">
    <location>
        <begin position="54"/>
        <end position="68"/>
    </location>
</feature>
<sequence>MPGRLLGFDFGSSPLLRPVPEKKRNSSSGRPDGQFSAGRESMEHLKRPVFGRHSSSERKDKQEKRDSSVSRSPKNVKLDMIVESPPALFMDSPQQSSGALFSGRLQCHVRSGPVTITSYKLVFRATTTTKRPVGDHCKDCSVKTTDLREWNIMGDHDSFIYKAGVHDYPFSYLIPGHLPTSTSGHIGKIEYGLFAYARSSTGELFEYSRPVNVRRAIRPGNEKNSVRIFPPTNLTLNVTLPNVVHPIGDFNVYCRMSGITTFKEDTQMRWRLRKLTWRIEEHETMVSPACAKHASKVGGEGRGVQHEHSRDIGSEELKQGWKTDFADGQLEGEFVCAIDNSLKPQCDVESPSGLKINHVLVLELVIAEEWAPNKKPHQATPTGAARVLRTQFNLTVTERGGMGLAWDDEQPPLYEDVPASPPGYSNPGQIEDYDGAELHDDIENLHI</sequence>
<dbReference type="PANTHER" id="PTHR11188:SF76">
    <property type="entry name" value="PROTEIN LDB19"/>
    <property type="match status" value="1"/>
</dbReference>
<dbReference type="InterPro" id="IPR024391">
    <property type="entry name" value="LDB19_N"/>
</dbReference>
<dbReference type="Pfam" id="PF13002">
    <property type="entry name" value="LDB19"/>
    <property type="match status" value="1"/>
</dbReference>
<dbReference type="EMBL" id="JBFMKM010000012">
    <property type="protein sequence ID" value="KAL1302348.1"/>
    <property type="molecule type" value="Genomic_DNA"/>
</dbReference>
<dbReference type="InterPro" id="IPR014756">
    <property type="entry name" value="Ig_E-set"/>
</dbReference>
<evidence type="ECO:0000313" key="4">
    <source>
        <dbReference type="Proteomes" id="UP001562354"/>
    </source>
</evidence>
<feature type="region of interest" description="Disordered" evidence="1">
    <location>
        <begin position="1"/>
        <end position="77"/>
    </location>
</feature>
<dbReference type="Gene3D" id="2.60.40.640">
    <property type="match status" value="1"/>
</dbReference>
<evidence type="ECO:0000313" key="3">
    <source>
        <dbReference type="EMBL" id="KAL1302348.1"/>
    </source>
</evidence>
<proteinExistence type="predicted"/>
<keyword evidence="4" id="KW-1185">Reference proteome</keyword>
<dbReference type="InterPro" id="IPR014752">
    <property type="entry name" value="Arrestin-like_C"/>
</dbReference>
<feature type="region of interest" description="Disordered" evidence="1">
    <location>
        <begin position="290"/>
        <end position="312"/>
    </location>
</feature>
<name>A0ABR3P8V0_9PEZI</name>